<evidence type="ECO:0000256" key="5">
    <source>
        <dbReference type="ARBA" id="ARBA00022741"/>
    </source>
</evidence>
<dbReference type="NCBIfam" id="TIGR00464">
    <property type="entry name" value="gltX_bact"/>
    <property type="match status" value="1"/>
</dbReference>
<dbReference type="GO" id="GO:0005739">
    <property type="term" value="C:mitochondrion"/>
    <property type="evidence" value="ECO:0007669"/>
    <property type="project" value="UniProtKB-SubCell"/>
</dbReference>
<dbReference type="Gene3D" id="3.40.50.620">
    <property type="entry name" value="HUPs"/>
    <property type="match status" value="1"/>
</dbReference>
<keyword evidence="7 11" id="KW-0648">Protein biosynthesis</keyword>
<comment type="caution">
    <text evidence="13">The sequence shown here is derived from an EMBL/GenBank/DDBJ whole genome shotgun (WGS) entry which is preliminary data.</text>
</comment>
<dbReference type="CDD" id="cd00808">
    <property type="entry name" value="GluRS_core"/>
    <property type="match status" value="1"/>
</dbReference>
<dbReference type="InterPro" id="IPR033910">
    <property type="entry name" value="GluRS_core"/>
</dbReference>
<dbReference type="InterPro" id="IPR014729">
    <property type="entry name" value="Rossmann-like_a/b/a_fold"/>
</dbReference>
<dbReference type="PANTHER" id="PTHR43311:SF2">
    <property type="entry name" value="GLUTAMATE--TRNA LIGASE, MITOCHONDRIAL-RELATED"/>
    <property type="match status" value="1"/>
</dbReference>
<evidence type="ECO:0000256" key="6">
    <source>
        <dbReference type="ARBA" id="ARBA00022840"/>
    </source>
</evidence>
<dbReference type="GO" id="GO:0032543">
    <property type="term" value="P:mitochondrial translation"/>
    <property type="evidence" value="ECO:0007669"/>
    <property type="project" value="EnsemblFungi"/>
</dbReference>
<dbReference type="PRINTS" id="PR00987">
    <property type="entry name" value="TRNASYNTHGLU"/>
</dbReference>
<dbReference type="HAMAP" id="MF_00022">
    <property type="entry name" value="Glu_tRNA_synth_type1"/>
    <property type="match status" value="1"/>
</dbReference>
<dbReference type="eggNOG" id="KOG1149">
    <property type="taxonomic scope" value="Eukaryota"/>
</dbReference>
<dbReference type="OrthoDB" id="428822at2759"/>
<evidence type="ECO:0000313" key="13">
    <source>
        <dbReference type="EMBL" id="CCU75068.1"/>
    </source>
</evidence>
<evidence type="ECO:0000256" key="11">
    <source>
        <dbReference type="RuleBase" id="RU363037"/>
    </source>
</evidence>
<dbReference type="SUPFAM" id="SSF52374">
    <property type="entry name" value="Nucleotidylyl transferase"/>
    <property type="match status" value="1"/>
</dbReference>
<gene>
    <name evidence="13" type="ORF">BGHDH14_bgh00011</name>
</gene>
<dbReference type="FunCoup" id="N1JB99">
    <property type="interactions" value="662"/>
</dbReference>
<keyword evidence="4 11" id="KW-0436">Ligase</keyword>
<dbReference type="InterPro" id="IPR000924">
    <property type="entry name" value="Glu/Gln-tRNA-synth"/>
</dbReference>
<dbReference type="Pfam" id="PF00749">
    <property type="entry name" value="tRNA-synt_1c"/>
    <property type="match status" value="1"/>
</dbReference>
<organism evidence="13 14">
    <name type="scientific">Blumeria graminis f. sp. hordei (strain DH14)</name>
    <name type="common">Barley powdery mildew</name>
    <name type="synonym">Oidium monilioides f. sp. hordei</name>
    <dbReference type="NCBI Taxonomy" id="546991"/>
    <lineage>
        <taxon>Eukaryota</taxon>
        <taxon>Fungi</taxon>
        <taxon>Dikarya</taxon>
        <taxon>Ascomycota</taxon>
        <taxon>Pezizomycotina</taxon>
        <taxon>Leotiomycetes</taxon>
        <taxon>Erysiphales</taxon>
        <taxon>Erysiphaceae</taxon>
        <taxon>Blumeria</taxon>
        <taxon>Blumeria hordei</taxon>
    </lineage>
</organism>
<reference evidence="13 14" key="1">
    <citation type="journal article" date="2010" name="Science">
        <title>Genome expansion and gene loss in powdery mildew fungi reveal tradeoffs in extreme parasitism.</title>
        <authorList>
            <person name="Spanu P.D."/>
            <person name="Abbott J.C."/>
            <person name="Amselem J."/>
            <person name="Burgis T.A."/>
            <person name="Soanes D.M."/>
            <person name="Stueber K."/>
            <person name="Ver Loren van Themaat E."/>
            <person name="Brown J.K.M."/>
            <person name="Butcher S.A."/>
            <person name="Gurr S.J."/>
            <person name="Lebrun M.-H."/>
            <person name="Ridout C.J."/>
            <person name="Schulze-Lefert P."/>
            <person name="Talbot N.J."/>
            <person name="Ahmadinejad N."/>
            <person name="Ametz C."/>
            <person name="Barton G.R."/>
            <person name="Benjdia M."/>
            <person name="Bidzinski P."/>
            <person name="Bindschedler L.V."/>
            <person name="Both M."/>
            <person name="Brewer M.T."/>
            <person name="Cadle-Davidson L."/>
            <person name="Cadle-Davidson M.M."/>
            <person name="Collemare J."/>
            <person name="Cramer R."/>
            <person name="Frenkel O."/>
            <person name="Godfrey D."/>
            <person name="Harriman J."/>
            <person name="Hoede C."/>
            <person name="King B.C."/>
            <person name="Klages S."/>
            <person name="Kleemann J."/>
            <person name="Knoll D."/>
            <person name="Koti P.S."/>
            <person name="Kreplak J."/>
            <person name="Lopez-Ruiz F.J."/>
            <person name="Lu X."/>
            <person name="Maekawa T."/>
            <person name="Mahanil S."/>
            <person name="Micali C."/>
            <person name="Milgroom M.G."/>
            <person name="Montana G."/>
            <person name="Noir S."/>
            <person name="O'Connell R.J."/>
            <person name="Oberhaensli S."/>
            <person name="Parlange F."/>
            <person name="Pedersen C."/>
            <person name="Quesneville H."/>
            <person name="Reinhardt R."/>
            <person name="Rott M."/>
            <person name="Sacristan S."/>
            <person name="Schmidt S.M."/>
            <person name="Schoen M."/>
            <person name="Skamnioti P."/>
            <person name="Sommer H."/>
            <person name="Stephens A."/>
            <person name="Takahara H."/>
            <person name="Thordal-Christensen H."/>
            <person name="Vigouroux M."/>
            <person name="Wessling R."/>
            <person name="Wicker T."/>
            <person name="Panstruga R."/>
        </authorList>
    </citation>
    <scope>NUCLEOTIDE SEQUENCE [LARGE SCALE GENOMIC DNA]</scope>
    <source>
        <strain evidence="13">DH14</strain>
    </source>
</reference>
<evidence type="ECO:0000256" key="3">
    <source>
        <dbReference type="ARBA" id="ARBA00012835"/>
    </source>
</evidence>
<keyword evidence="5 11" id="KW-0547">Nucleotide-binding</keyword>
<evidence type="ECO:0000259" key="12">
    <source>
        <dbReference type="Pfam" id="PF00749"/>
    </source>
</evidence>
<keyword evidence="6 11" id="KW-0067">ATP-binding</keyword>
<dbReference type="InterPro" id="IPR020751">
    <property type="entry name" value="aa-tRNA-synth_I_codon-bd_sub2"/>
</dbReference>
<dbReference type="GO" id="GO:0005524">
    <property type="term" value="F:ATP binding"/>
    <property type="evidence" value="ECO:0007669"/>
    <property type="project" value="UniProtKB-KW"/>
</dbReference>
<evidence type="ECO:0000256" key="1">
    <source>
        <dbReference type="ARBA" id="ARBA00004173"/>
    </source>
</evidence>
<evidence type="ECO:0000256" key="2">
    <source>
        <dbReference type="ARBA" id="ARBA00007894"/>
    </source>
</evidence>
<dbReference type="EC" id="6.1.1.17" evidence="3"/>
<dbReference type="Proteomes" id="UP000015441">
    <property type="component" value="Unassembled WGS sequence"/>
</dbReference>
<evidence type="ECO:0000256" key="4">
    <source>
        <dbReference type="ARBA" id="ARBA00022598"/>
    </source>
</evidence>
<dbReference type="FunFam" id="3.40.50.620:FF:000045">
    <property type="entry name" value="Glutamate--tRNA ligase, mitochondrial"/>
    <property type="match status" value="1"/>
</dbReference>
<protein>
    <recommendedName>
        <fullName evidence="10">Glutamate--tRNA ligase, mitochondrial</fullName>
        <ecNumber evidence="3">6.1.1.17</ecNumber>
    </recommendedName>
    <alternativeName>
        <fullName evidence="9">Glutamyl-tRNA synthetase</fullName>
    </alternativeName>
</protein>
<keyword evidence="8 11" id="KW-0030">Aminoacyl-tRNA synthetase</keyword>
<dbReference type="Gene3D" id="1.10.10.350">
    <property type="match status" value="1"/>
</dbReference>
<dbReference type="EMBL" id="CAUH01000950">
    <property type="protein sequence ID" value="CCU75068.1"/>
    <property type="molecule type" value="Genomic_DNA"/>
</dbReference>
<dbReference type="HOGENOM" id="CLU_015768_6_3_1"/>
<dbReference type="InParanoid" id="N1JB99"/>
<dbReference type="AlphaFoldDB" id="N1JB99"/>
<name>N1JB99_BLUG1</name>
<dbReference type="STRING" id="546991.N1JB99"/>
<accession>N1JB99</accession>
<dbReference type="PANTHER" id="PTHR43311">
    <property type="entry name" value="GLUTAMATE--TRNA LIGASE"/>
    <property type="match status" value="1"/>
</dbReference>
<dbReference type="InterPro" id="IPR049940">
    <property type="entry name" value="GluQ/Sye"/>
</dbReference>
<keyword evidence="14" id="KW-1185">Reference proteome</keyword>
<sequence>MKLIIFGGKRQVRPLRTSYIATFSTLYSRCTKRQNLLSERLPARTRFAPSPTGNLHLGSLRTALFNYLIAKATGGKFILRIEDTDQKSRTVPGAIEKLCADLKWAGLEWDEGPGRDGPHGPYQQSQRLMVYQKYVDDLIESGNAYRCFCSASRLMSLAIHQTRLGMPTEYDRHCATITKPDSNARAARGKPHVIRLKAPARYPPFDDTIYGMVVQKNLLKTLQNTGTFDDPILIKSDGFPTYHFANVVDDHLMQITDVIRGAEWMSSTPKHIAIYEALGWAPPSFTHVGLLLDQSGKKLSKRTSSTEIESFRSQGIFPETLTNFVALLGWSHGKKSDVMSLEDLVKEASMKYTKGDTIVRFEKLNFLQRRHAARYASKAPSKNPLHSLLNLAVRPIIEELDSRESAEKLLSYQNIPDGQAKESYIYNILVADASNYLNPKDFIQRNVYYFAAPSVQTLEGNMPSNIQRGKISEDDLKANIDTLLTLFRTIHEIDLEDWDGSTLRKRLDWIVEQRTELGFKDKDEGETIISLNLTKRKAVSRSWSKFVHENLRWALFAGKPGPDGIKMMLLLGKVNVTERLLRAERLVRKMQENTSQETPPVTTPCNP</sequence>
<evidence type="ECO:0000256" key="9">
    <source>
        <dbReference type="ARBA" id="ARBA00030865"/>
    </source>
</evidence>
<feature type="domain" description="Glutamyl/glutaminyl-tRNA synthetase class Ib catalytic" evidence="12">
    <location>
        <begin position="44"/>
        <end position="359"/>
    </location>
</feature>
<dbReference type="InterPro" id="IPR020058">
    <property type="entry name" value="Glu/Gln-tRNA-synth_Ib_cat-dom"/>
</dbReference>
<evidence type="ECO:0000256" key="7">
    <source>
        <dbReference type="ARBA" id="ARBA00022917"/>
    </source>
</evidence>
<evidence type="ECO:0000256" key="10">
    <source>
        <dbReference type="ARBA" id="ARBA00072917"/>
    </source>
</evidence>
<dbReference type="GO" id="GO:0006424">
    <property type="term" value="P:glutamyl-tRNA aminoacylation"/>
    <property type="evidence" value="ECO:0007669"/>
    <property type="project" value="InterPro"/>
</dbReference>
<comment type="subcellular location">
    <subcellularLocation>
        <location evidence="1">Mitochondrion</location>
    </subcellularLocation>
</comment>
<comment type="similarity">
    <text evidence="2">Belongs to the class-I aminoacyl-tRNA synthetase family. Glutamate--tRNA ligase type 1 subfamily.</text>
</comment>
<dbReference type="GO" id="GO:0004818">
    <property type="term" value="F:glutamate-tRNA ligase activity"/>
    <property type="evidence" value="ECO:0007669"/>
    <property type="project" value="UniProtKB-EC"/>
</dbReference>
<dbReference type="InterPro" id="IPR004527">
    <property type="entry name" value="Glu-tRNA-ligase_bac/mito"/>
</dbReference>
<evidence type="ECO:0000256" key="8">
    <source>
        <dbReference type="ARBA" id="ARBA00023146"/>
    </source>
</evidence>
<evidence type="ECO:0000313" key="14">
    <source>
        <dbReference type="Proteomes" id="UP000015441"/>
    </source>
</evidence>
<proteinExistence type="inferred from homology"/>
<dbReference type="GO" id="GO:0008270">
    <property type="term" value="F:zinc ion binding"/>
    <property type="evidence" value="ECO:0007669"/>
    <property type="project" value="InterPro"/>
</dbReference>